<dbReference type="InterPro" id="IPR011990">
    <property type="entry name" value="TPR-like_helical_dom_sf"/>
</dbReference>
<name>A0A7J6VR75_THATH</name>
<comment type="caution">
    <text evidence="1">The sequence shown here is derived from an EMBL/GenBank/DDBJ whole genome shotgun (WGS) entry which is preliminary data.</text>
</comment>
<evidence type="ECO:0000313" key="2">
    <source>
        <dbReference type="Proteomes" id="UP000554482"/>
    </source>
</evidence>
<dbReference type="PANTHER" id="PTHR37381">
    <property type="entry name" value="PENTATRICOPEPTIDE REPEAT (PPR) SUPERFAMILY PROTEIN"/>
    <property type="match status" value="1"/>
</dbReference>
<organism evidence="1 2">
    <name type="scientific">Thalictrum thalictroides</name>
    <name type="common">Rue-anemone</name>
    <name type="synonym">Anemone thalictroides</name>
    <dbReference type="NCBI Taxonomy" id="46969"/>
    <lineage>
        <taxon>Eukaryota</taxon>
        <taxon>Viridiplantae</taxon>
        <taxon>Streptophyta</taxon>
        <taxon>Embryophyta</taxon>
        <taxon>Tracheophyta</taxon>
        <taxon>Spermatophyta</taxon>
        <taxon>Magnoliopsida</taxon>
        <taxon>Ranunculales</taxon>
        <taxon>Ranunculaceae</taxon>
        <taxon>Thalictroideae</taxon>
        <taxon>Thalictrum</taxon>
    </lineage>
</organism>
<proteinExistence type="predicted"/>
<dbReference type="OrthoDB" id="2017681at2759"/>
<keyword evidence="2" id="KW-1185">Reference proteome</keyword>
<accession>A0A7J6VR75</accession>
<reference evidence="1 2" key="1">
    <citation type="submission" date="2020-06" db="EMBL/GenBank/DDBJ databases">
        <title>Transcriptomic and genomic resources for Thalictrum thalictroides and T. hernandezii: Facilitating candidate gene discovery in an emerging model plant lineage.</title>
        <authorList>
            <person name="Arias T."/>
            <person name="Riano-Pachon D.M."/>
            <person name="Di Stilio V.S."/>
        </authorList>
    </citation>
    <scope>NUCLEOTIDE SEQUENCE [LARGE SCALE GENOMIC DNA]</scope>
    <source>
        <strain evidence="2">cv. WT478/WT964</strain>
        <tissue evidence="1">Leaves</tissue>
    </source>
</reference>
<sequence>MALIMNNSILAQPYVFRISSPSSNQSKFSANYNNNSVFVLLLSKYTSHSVSNLNNLNFKTKAAASSSSSSNRRVENTENNSNLEILDDVLLNRISSLKDAEEVLMLIAEKSERNGGILSTSDCSSIIKAAFDRNNAQLALSVYSAMRSNFNQGVSEAGSVVARWKWATPDVHIYAPLVKGLASSLQVSDAIRIIYDVCQMGVYSGDEVSFGKVVQCPSCMIAVAVAQPQHGSPPAERSMEIPPWERGLRFLNVMKQPIPAAVHSIVVQTPSGTARTHRFATNTVELPAQEGERVTISLAAPANVYREVGPLRFHSKAPGFNPGEAMCLTNHTNGRESLLLRAPVKNGNMSLRNPSFLIPALALLTTTDLASGIIDPSLPRLISISLVASVALGTTLNSVVIPQLNRLPQRMADVLAIKQQLLSQYDVLQTRIKGLRDSAEKEVWMLARMCQLENKIVAVGEPSYRARRSRIQKVRESLESSLIGRIELIDSYARISSMIEIEVEMDSDVLVAESVSNTESTAEQIEQIMELENLEQRWRMQAEANDEVEKLLSSQPIPTEQNSELHFTRSAILNLEKQL</sequence>
<dbReference type="Gene3D" id="1.25.40.10">
    <property type="entry name" value="Tetratricopeptide repeat domain"/>
    <property type="match status" value="1"/>
</dbReference>
<dbReference type="EMBL" id="JABWDY010027829">
    <property type="protein sequence ID" value="KAF5187586.1"/>
    <property type="molecule type" value="Genomic_DNA"/>
</dbReference>
<gene>
    <name evidence="1" type="ORF">FRX31_022828</name>
</gene>
<dbReference type="Proteomes" id="UP000554482">
    <property type="component" value="Unassembled WGS sequence"/>
</dbReference>
<protein>
    <submittedName>
        <fullName evidence="1">Pentatricopeptide repeat (PPR) superfamily protein</fullName>
    </submittedName>
</protein>
<evidence type="ECO:0000313" key="1">
    <source>
        <dbReference type="EMBL" id="KAF5187586.1"/>
    </source>
</evidence>
<dbReference type="PANTHER" id="PTHR37381:SF1">
    <property type="entry name" value="PENTATRICOPEPTIDE REPEAT (PPR) SUPERFAMILY PROTEIN"/>
    <property type="match status" value="1"/>
</dbReference>
<dbReference type="AlphaFoldDB" id="A0A7J6VR75"/>